<protein>
    <recommendedName>
        <fullName evidence="6">DUF2272 domain-containing protein</fullName>
    </recommendedName>
</protein>
<reference evidence="4 5" key="1">
    <citation type="submission" date="2024-02" db="EMBL/GenBank/DDBJ databases">
        <title>Deinococcus aluminii NBRC 112889.</title>
        <authorList>
            <person name="Ichikawa N."/>
            <person name="Katano-Makiyama Y."/>
            <person name="Hidaka K."/>
        </authorList>
    </citation>
    <scope>NUCLEOTIDE SEQUENCE [LARGE SCALE GENOMIC DNA]</scope>
    <source>
        <strain evidence="4 5">NBRC 112889</strain>
    </source>
</reference>
<keyword evidence="5" id="KW-1185">Reference proteome</keyword>
<feature type="domain" description="DUF2272" evidence="3">
    <location>
        <begin position="689"/>
        <end position="828"/>
    </location>
</feature>
<feature type="compositionally biased region" description="Pro residues" evidence="1">
    <location>
        <begin position="1"/>
        <end position="18"/>
    </location>
</feature>
<dbReference type="InterPro" id="IPR036366">
    <property type="entry name" value="PGBDSf"/>
</dbReference>
<evidence type="ECO:0000313" key="5">
    <source>
        <dbReference type="Proteomes" id="UP001404956"/>
    </source>
</evidence>
<dbReference type="InterPro" id="IPR023346">
    <property type="entry name" value="Lysozyme-like_dom_sf"/>
</dbReference>
<name>A0ABP9XFR5_9DEIO</name>
<dbReference type="InterPro" id="IPR019262">
    <property type="entry name" value="DUF2272"/>
</dbReference>
<proteinExistence type="predicted"/>
<feature type="region of interest" description="Disordered" evidence="1">
    <location>
        <begin position="505"/>
        <end position="535"/>
    </location>
</feature>
<dbReference type="Pfam" id="PF10030">
    <property type="entry name" value="DUF2272"/>
    <property type="match status" value="1"/>
</dbReference>
<dbReference type="Pfam" id="PF01471">
    <property type="entry name" value="PG_binding_1"/>
    <property type="match status" value="1"/>
</dbReference>
<feature type="compositionally biased region" description="Pro residues" evidence="1">
    <location>
        <begin position="621"/>
        <end position="638"/>
    </location>
</feature>
<evidence type="ECO:0000313" key="4">
    <source>
        <dbReference type="EMBL" id="GAA5533728.1"/>
    </source>
</evidence>
<dbReference type="Gene3D" id="1.10.101.10">
    <property type="entry name" value="PGBD-like superfamily/PGBD"/>
    <property type="match status" value="2"/>
</dbReference>
<dbReference type="RefSeq" id="WP_345454368.1">
    <property type="nucleotide sequence ID" value="NZ_BAABRV010000004.1"/>
</dbReference>
<comment type="caution">
    <text evidence="4">The sequence shown here is derived from an EMBL/GenBank/DDBJ whole genome shotgun (WGS) entry which is preliminary data.</text>
</comment>
<evidence type="ECO:0000259" key="3">
    <source>
        <dbReference type="Pfam" id="PF10030"/>
    </source>
</evidence>
<feature type="domain" description="Peptidoglycan binding-like" evidence="2">
    <location>
        <begin position="29"/>
        <end position="99"/>
    </location>
</feature>
<feature type="region of interest" description="Disordered" evidence="1">
    <location>
        <begin position="1"/>
        <end position="20"/>
    </location>
</feature>
<sequence>MTMFPSPVPASGGPPPASRPRALALGAVHPAVGEVQTKLNEVHARELAAGRPGLPFAPLTVDSLFGPRTRAAVLEFQRRVFPDPGDHDGVVGPRTWAQLGAFLAGAPPLIPPETPPRSRPVEEVRREALALLRAHVPSTAGDGVFDVIAKDYGAACLRHPVPRCGTTCGFLPHWLLWRLGCQDREIVNRAEPGGYVYRPGQNIRRLWNLGQLPFVSALNGELAAGQRPEPGDIVFIRGSDNLNEHVFVLLGEVQREGRTFWRSADAGQREGGLECARERERELVPGPRTATLRGGQDRTVIGWLSLAHLNFGEAPQADDPPRPTGEADAESGATADLSDAFFAGMRAVGAALDAQSLHLLQVMMAESGIRADAHNPNGHASGLIQFMPATLLRLGWTAGHEAFRRLSAGEQLPFVERFYRPYRRYGLNSTARLYQATFLPATLAGGSDPDTVLTGRDGPYPSAYAANSGLDRRRDGTIRVSDLTAAVDRRCRGPRWEEARARLEGASPLPPAPLPPVPVPPSPTPPGPGTRPTLRAGAQGEAVREAQHLLNVIHARELAAGRPGLPGAPLTEDGAFGQRTRAVTVAFQQLAFPGQPREHDGIIGARTWARLDEWAGGVGPSPQPPSPPQPVPPMPTPGDPAWTQFKADVVRIALEEYARWHPGGAARSETDPAMRPVLRGYWMAGAGLGGAAADRAIDDRTPWSAAFISWVMRRAGAGDRFRYAAGHTVYCAAAKRNRLRGDLANPFWLSRVTEVAPQPGDLVCTGRQDSGVTFENVDDGQSRKSHCDIVVEAAPGRLTVIGGNVGNTVGRKLIRVDGRGLVLTDGGQRQYYAVLRVRTDPTRE</sequence>
<evidence type="ECO:0000256" key="1">
    <source>
        <dbReference type="SAM" id="MobiDB-lite"/>
    </source>
</evidence>
<dbReference type="SUPFAM" id="SSF53955">
    <property type="entry name" value="Lysozyme-like"/>
    <property type="match status" value="1"/>
</dbReference>
<organism evidence="4 5">
    <name type="scientific">Deinococcus aluminii</name>
    <dbReference type="NCBI Taxonomy" id="1656885"/>
    <lineage>
        <taxon>Bacteria</taxon>
        <taxon>Thermotogati</taxon>
        <taxon>Deinococcota</taxon>
        <taxon>Deinococci</taxon>
        <taxon>Deinococcales</taxon>
        <taxon>Deinococcaceae</taxon>
        <taxon>Deinococcus</taxon>
    </lineage>
</organism>
<accession>A0ABP9XFR5</accession>
<dbReference type="EMBL" id="BAABRV010000004">
    <property type="protein sequence ID" value="GAA5533728.1"/>
    <property type="molecule type" value="Genomic_DNA"/>
</dbReference>
<feature type="compositionally biased region" description="Pro residues" evidence="1">
    <location>
        <begin position="508"/>
        <end position="529"/>
    </location>
</feature>
<evidence type="ECO:0000259" key="2">
    <source>
        <dbReference type="Pfam" id="PF01471"/>
    </source>
</evidence>
<gene>
    <name evidence="4" type="ORF">Dalu01_02136</name>
</gene>
<dbReference type="Gene3D" id="1.10.530.10">
    <property type="match status" value="1"/>
</dbReference>
<dbReference type="InterPro" id="IPR036365">
    <property type="entry name" value="PGBD-like_sf"/>
</dbReference>
<feature type="region of interest" description="Disordered" evidence="1">
    <location>
        <begin position="312"/>
        <end position="331"/>
    </location>
</feature>
<feature type="region of interest" description="Disordered" evidence="1">
    <location>
        <begin position="614"/>
        <end position="640"/>
    </location>
</feature>
<dbReference type="InterPro" id="IPR002477">
    <property type="entry name" value="Peptidoglycan-bd-like"/>
</dbReference>
<dbReference type="SUPFAM" id="SSF47090">
    <property type="entry name" value="PGBD-like"/>
    <property type="match status" value="2"/>
</dbReference>
<dbReference type="Proteomes" id="UP001404956">
    <property type="component" value="Unassembled WGS sequence"/>
</dbReference>
<evidence type="ECO:0008006" key="6">
    <source>
        <dbReference type="Google" id="ProtNLM"/>
    </source>
</evidence>